<evidence type="ECO:0000256" key="4">
    <source>
        <dbReference type="ARBA" id="ARBA00022532"/>
    </source>
</evidence>
<evidence type="ECO:0000259" key="9">
    <source>
        <dbReference type="Pfam" id="PF00056"/>
    </source>
</evidence>
<sequence length="419" mass="44805">MARRHLSPETAVTRGAKSEEGHSGLLDPLYPDGETSSHEVGGEGSTSRRGRRPLAAGTGSGPEGSRLTVDVRRPWGCGVEEGCSGECLCARSTEDASPTAISMAKVTIIGATGNVGMFAAHTVSEIPYVSEMLLVGRPGREDFLGGCCHDLSDSFAARGTHVRLSYSTRLADAEDSDVIICTAGVPRKPGQDRNDLALENAKIVAETAETIGRCSPDAILFMVTNPVDVITAVALKYSGFQPRQVFGLGTHLDSMRLKSLIARYFRVHVSEVHTRIIGEHGESMVPLWSATTIGGIQIHNLPTFSGLPVQEMIDAVRTSGQAIIKDKGSTVYGPGEAIATLVRTILGDENRILTVSSYITSEVHGIGDVCIGVPARLNRNGVFPVPIRLQGDEVTGFQESVQKIRTITTEVMERLEEAR</sequence>
<dbReference type="GO" id="GO:0030060">
    <property type="term" value="F:L-malate dehydrogenase (NAD+) activity"/>
    <property type="evidence" value="ECO:0007669"/>
    <property type="project" value="UniProtKB-EC"/>
</dbReference>
<accession>I7JB28</accession>
<dbReference type="PRINTS" id="PR00086">
    <property type="entry name" value="LLDHDRGNASE"/>
</dbReference>
<evidence type="ECO:0000256" key="1">
    <source>
        <dbReference type="ARBA" id="ARBA00003966"/>
    </source>
</evidence>
<gene>
    <name evidence="11" type="primary">ldh</name>
    <name evidence="11" type="ordered locus">BN140_2565</name>
</gene>
<reference evidence="12" key="1">
    <citation type="journal article" date="2012" name="J. Bacteriol.">
        <title>Complete genome sequence of the hydrogenotrophic, methanogenic archaeon Methanoculleus bourgensis strain MS2T, isolated from a sewage sludge digester.</title>
        <authorList>
            <person name="Maus I."/>
            <person name="Wibberg D."/>
            <person name="Stantscheff R."/>
            <person name="Eikmeyer F.G."/>
            <person name="Seffner A."/>
            <person name="Boelter J."/>
            <person name="Szczepanowski R."/>
            <person name="Blom J."/>
            <person name="Jaenicke S."/>
            <person name="Konig H."/>
            <person name="Puhler A."/>
            <person name="Schluter A."/>
        </authorList>
    </citation>
    <scope>NUCLEOTIDE SEQUENCE [LARGE SCALE GENOMIC DNA]</scope>
    <source>
        <strain evidence="12">ATCC 43281 / DSM 3045 / OCM 15 / MS2</strain>
    </source>
</reference>
<evidence type="ECO:0000256" key="7">
    <source>
        <dbReference type="ARBA" id="ARBA00048313"/>
    </source>
</evidence>
<evidence type="ECO:0000313" key="12">
    <source>
        <dbReference type="Proteomes" id="UP000009007"/>
    </source>
</evidence>
<dbReference type="InterPro" id="IPR001557">
    <property type="entry name" value="L-lactate/malate_DH"/>
</dbReference>
<dbReference type="GO" id="GO:0004459">
    <property type="term" value="F:L-lactate dehydrogenase (NAD+) activity"/>
    <property type="evidence" value="ECO:0007669"/>
    <property type="project" value="TreeGrafter"/>
</dbReference>
<evidence type="ECO:0000256" key="6">
    <source>
        <dbReference type="ARBA" id="ARBA00023027"/>
    </source>
</evidence>
<keyword evidence="6" id="KW-0520">NAD</keyword>
<dbReference type="PATRIC" id="fig|1201294.9.peg.2881"/>
<comment type="similarity">
    <text evidence="2">Belongs to the LDH/MDH superfamily.</text>
</comment>
<organism evidence="11 12">
    <name type="scientific">Methanoculleus bourgensis (strain ATCC 43281 / DSM 3045 / OCM 15 / MS2)</name>
    <name type="common">Methanogenium bourgense</name>
    <dbReference type="NCBI Taxonomy" id="1201294"/>
    <lineage>
        <taxon>Archaea</taxon>
        <taxon>Methanobacteriati</taxon>
        <taxon>Methanobacteriota</taxon>
        <taxon>Stenosarchaea group</taxon>
        <taxon>Methanomicrobia</taxon>
        <taxon>Methanomicrobiales</taxon>
        <taxon>Methanomicrobiaceae</taxon>
        <taxon>Methanoculleus</taxon>
    </lineage>
</organism>
<dbReference type="SMR" id="I7JB28"/>
<evidence type="ECO:0000259" key="10">
    <source>
        <dbReference type="Pfam" id="PF02866"/>
    </source>
</evidence>
<dbReference type="InterPro" id="IPR015955">
    <property type="entry name" value="Lactate_DH/Glyco_Ohase_4_C"/>
</dbReference>
<dbReference type="PANTHER" id="PTHR43128:SF16">
    <property type="entry name" value="L-LACTATE DEHYDROGENASE"/>
    <property type="match status" value="1"/>
</dbReference>
<dbReference type="Gene3D" id="3.40.50.720">
    <property type="entry name" value="NAD(P)-binding Rossmann-like Domain"/>
    <property type="match status" value="1"/>
</dbReference>
<dbReference type="GO" id="GO:0006099">
    <property type="term" value="P:tricarboxylic acid cycle"/>
    <property type="evidence" value="ECO:0007669"/>
    <property type="project" value="UniProtKB-KW"/>
</dbReference>
<comment type="catalytic activity">
    <reaction evidence="7">
        <text>(S)-malate + NAD(+) = oxaloacetate + NADH + H(+)</text>
        <dbReference type="Rhea" id="RHEA:21432"/>
        <dbReference type="ChEBI" id="CHEBI:15378"/>
        <dbReference type="ChEBI" id="CHEBI:15589"/>
        <dbReference type="ChEBI" id="CHEBI:16452"/>
        <dbReference type="ChEBI" id="CHEBI:57540"/>
        <dbReference type="ChEBI" id="CHEBI:57945"/>
        <dbReference type="EC" id="1.1.1.37"/>
    </reaction>
</comment>
<dbReference type="AlphaFoldDB" id="I7JB28"/>
<protein>
    <recommendedName>
        <fullName evidence="3">malate dehydrogenase</fullName>
        <ecNumber evidence="3">1.1.1.37</ecNumber>
    </recommendedName>
</protein>
<dbReference type="SUPFAM" id="SSF51735">
    <property type="entry name" value="NAD(P)-binding Rossmann-fold domains"/>
    <property type="match status" value="1"/>
</dbReference>
<dbReference type="STRING" id="1201294.BN140_2565"/>
<feature type="domain" description="Lactate/malate dehydrogenase N-terminal" evidence="9">
    <location>
        <begin position="105"/>
        <end position="247"/>
    </location>
</feature>
<dbReference type="Pfam" id="PF00056">
    <property type="entry name" value="Ldh_1_N"/>
    <property type="match status" value="1"/>
</dbReference>
<evidence type="ECO:0000256" key="3">
    <source>
        <dbReference type="ARBA" id="ARBA00012995"/>
    </source>
</evidence>
<name>I7JB28_METBM</name>
<dbReference type="KEGG" id="mbg:BN140_2565"/>
<feature type="domain" description="Lactate/malate dehydrogenase C-terminal" evidence="10">
    <location>
        <begin position="250"/>
        <end position="412"/>
    </location>
</feature>
<dbReference type="NCBIfam" id="NF004863">
    <property type="entry name" value="PRK06223.1"/>
    <property type="match status" value="1"/>
</dbReference>
<comment type="function">
    <text evidence="1">Catalyzes the reversible oxidation of malate to oxaloacetate.</text>
</comment>
<evidence type="ECO:0000313" key="11">
    <source>
        <dbReference type="EMBL" id="CCJ37488.1"/>
    </source>
</evidence>
<feature type="region of interest" description="Disordered" evidence="8">
    <location>
        <begin position="1"/>
        <end position="69"/>
    </location>
</feature>
<dbReference type="PANTHER" id="PTHR43128">
    <property type="entry name" value="L-2-HYDROXYCARBOXYLATE DEHYDROGENASE (NAD(P)(+))"/>
    <property type="match status" value="1"/>
</dbReference>
<dbReference type="InterPro" id="IPR001236">
    <property type="entry name" value="Lactate/malate_DH_N"/>
</dbReference>
<evidence type="ECO:0000256" key="5">
    <source>
        <dbReference type="ARBA" id="ARBA00023002"/>
    </source>
</evidence>
<dbReference type="SUPFAM" id="SSF56327">
    <property type="entry name" value="LDH C-terminal domain-like"/>
    <property type="match status" value="1"/>
</dbReference>
<evidence type="ECO:0000256" key="2">
    <source>
        <dbReference type="ARBA" id="ARBA00008104"/>
    </source>
</evidence>
<keyword evidence="12" id="KW-1185">Reference proteome</keyword>
<dbReference type="Gene3D" id="3.90.110.10">
    <property type="entry name" value="Lactate dehydrogenase/glycoside hydrolase, family 4, C-terminal"/>
    <property type="match status" value="1"/>
</dbReference>
<keyword evidence="4" id="KW-0816">Tricarboxylic acid cycle</keyword>
<dbReference type="EC" id="1.1.1.37" evidence="3"/>
<dbReference type="EMBL" id="HE964772">
    <property type="protein sequence ID" value="CCJ37488.1"/>
    <property type="molecule type" value="Genomic_DNA"/>
</dbReference>
<evidence type="ECO:0000256" key="8">
    <source>
        <dbReference type="SAM" id="MobiDB-lite"/>
    </source>
</evidence>
<dbReference type="Proteomes" id="UP000009007">
    <property type="component" value="Chromosome I"/>
</dbReference>
<keyword evidence="5 11" id="KW-0560">Oxidoreductase</keyword>
<proteinExistence type="inferred from homology"/>
<dbReference type="GO" id="GO:0006089">
    <property type="term" value="P:lactate metabolic process"/>
    <property type="evidence" value="ECO:0007669"/>
    <property type="project" value="TreeGrafter"/>
</dbReference>
<dbReference type="InterPro" id="IPR022383">
    <property type="entry name" value="Lactate/malate_DH_C"/>
</dbReference>
<dbReference type="Pfam" id="PF02866">
    <property type="entry name" value="Ldh_1_C"/>
    <property type="match status" value="1"/>
</dbReference>
<dbReference type="InterPro" id="IPR036291">
    <property type="entry name" value="NAD(P)-bd_dom_sf"/>
</dbReference>
<dbReference type="HOGENOM" id="CLU_045401_2_2_2"/>